<reference evidence="1 2" key="3">
    <citation type="journal article" date="2022" name="Microbiol. Spectr.">
        <title>Folding features and dynamics of 3D genome architecture in plant fungal pathogens.</title>
        <authorList>
            <person name="Xia C."/>
        </authorList>
    </citation>
    <scope>NUCLEOTIDE SEQUENCE [LARGE SCALE GENOMIC DNA]</scope>
    <source>
        <strain evidence="1 2">93-210</strain>
    </source>
</reference>
<reference evidence="2" key="1">
    <citation type="journal article" date="2018" name="BMC Genomics">
        <title>Genomic insights into host adaptation between the wheat stripe rust pathogen (Puccinia striiformis f. sp. tritici) and the barley stripe rust pathogen (Puccinia striiformis f. sp. hordei).</title>
        <authorList>
            <person name="Xia C."/>
            <person name="Wang M."/>
            <person name="Yin C."/>
            <person name="Cornejo O.E."/>
            <person name="Hulbert S.H."/>
            <person name="Chen X."/>
        </authorList>
    </citation>
    <scope>NUCLEOTIDE SEQUENCE [LARGE SCALE GENOMIC DNA]</scope>
    <source>
        <strain evidence="2">93-210</strain>
    </source>
</reference>
<name>A0ACC0EUM5_9BASI</name>
<keyword evidence="2" id="KW-1185">Reference proteome</keyword>
<protein>
    <submittedName>
        <fullName evidence="1">Uncharacterized protein</fullName>
    </submittedName>
</protein>
<sequence>MPIYFGFQRIGLQILCFLQIAQCMPPRVALPAMDIRHSIQGEAIGIENSGSREQVRKYLESVPHFAQQVTIFPELVQKDSLKNEFIHLTKYLQNFEKGKEFLSLRKNDQKLAQDILEQRNHLKAFHQLVLTRVQQKIIDSNPKAKSSHYVNVKKDAISKNKIARKKWWIPLNKISDWLMPQKNNYKRENHTDVMVIILEKAMIESLSKILLDIYSLKSNKPSTWHPTFLKLQNHVFQILAYMYKHSLITEESFRKFCNTYRLSEIAANSMVQTFRLQYKPYQVGWSKILPNYSNLSQYRIFLLGLEPYEKRFFSYLSLGQFLNDNYSTMMTRLDRSSIWIHFDSNFFGRLEKYVEAVSNQALETFKTGDTDYDRIKRDLEILVKILMVGEPSTYEEQLAKECRPVSFFILQFVQDNYGKEILQINPTDELFEKRIDFMSAHYQKSTELQNIIHYLEGGVESDIPGHKCITDIESGKKNIKDLQEEYSLLEQYVDLVDQNNQNLFTENNWKHWSVSHNELVTEIKDHISLANKKALAKTVLSQFSSHFGIG</sequence>
<comment type="caution">
    <text evidence="1">The sequence shown here is derived from an EMBL/GenBank/DDBJ whole genome shotgun (WGS) entry which is preliminary data.</text>
</comment>
<proteinExistence type="predicted"/>
<gene>
    <name evidence="1" type="ORF">MJO28_001435</name>
</gene>
<evidence type="ECO:0000313" key="2">
    <source>
        <dbReference type="Proteomes" id="UP001060170"/>
    </source>
</evidence>
<dbReference type="Proteomes" id="UP001060170">
    <property type="component" value="Chromosome 2"/>
</dbReference>
<evidence type="ECO:0000313" key="1">
    <source>
        <dbReference type="EMBL" id="KAI7960946.1"/>
    </source>
</evidence>
<dbReference type="EMBL" id="CM045866">
    <property type="protein sequence ID" value="KAI7960946.1"/>
    <property type="molecule type" value="Genomic_DNA"/>
</dbReference>
<reference evidence="2" key="2">
    <citation type="journal article" date="2018" name="Mol. Plant Microbe Interact.">
        <title>Genome sequence resources for the wheat stripe rust pathogen (Puccinia striiformis f. sp. tritici) and the barley stripe rust pathogen (Puccinia striiformis f. sp. hordei).</title>
        <authorList>
            <person name="Xia C."/>
            <person name="Wang M."/>
            <person name="Yin C."/>
            <person name="Cornejo O.E."/>
            <person name="Hulbert S.H."/>
            <person name="Chen X."/>
        </authorList>
    </citation>
    <scope>NUCLEOTIDE SEQUENCE [LARGE SCALE GENOMIC DNA]</scope>
    <source>
        <strain evidence="2">93-210</strain>
    </source>
</reference>
<organism evidence="1 2">
    <name type="scientific">Puccinia striiformis f. sp. tritici</name>
    <dbReference type="NCBI Taxonomy" id="168172"/>
    <lineage>
        <taxon>Eukaryota</taxon>
        <taxon>Fungi</taxon>
        <taxon>Dikarya</taxon>
        <taxon>Basidiomycota</taxon>
        <taxon>Pucciniomycotina</taxon>
        <taxon>Pucciniomycetes</taxon>
        <taxon>Pucciniales</taxon>
        <taxon>Pucciniaceae</taxon>
        <taxon>Puccinia</taxon>
    </lineage>
</organism>
<accession>A0ACC0EUM5</accession>